<comment type="caution">
    <text evidence="2">The sequence shown here is derived from an EMBL/GenBank/DDBJ whole genome shotgun (WGS) entry which is preliminary data.</text>
</comment>
<evidence type="ECO:0000313" key="2">
    <source>
        <dbReference type="EMBL" id="PLT28595.1"/>
    </source>
</evidence>
<accession>A0A2N5M2P4</accession>
<organism evidence="2 3">
    <name type="scientific">Peribacillus deserti</name>
    <dbReference type="NCBI Taxonomy" id="673318"/>
    <lineage>
        <taxon>Bacteria</taxon>
        <taxon>Bacillati</taxon>
        <taxon>Bacillota</taxon>
        <taxon>Bacilli</taxon>
        <taxon>Bacillales</taxon>
        <taxon>Bacillaceae</taxon>
        <taxon>Peribacillus</taxon>
    </lineage>
</organism>
<protein>
    <submittedName>
        <fullName evidence="2">Uncharacterized protein</fullName>
    </submittedName>
</protein>
<dbReference type="AlphaFoldDB" id="A0A2N5M2P4"/>
<dbReference type="OrthoDB" id="2814760at2"/>
<name>A0A2N5M2P4_9BACI</name>
<dbReference type="Proteomes" id="UP000234748">
    <property type="component" value="Unassembled WGS sequence"/>
</dbReference>
<dbReference type="EMBL" id="PGUY01000056">
    <property type="protein sequence ID" value="PLT28595.1"/>
    <property type="molecule type" value="Genomic_DNA"/>
</dbReference>
<dbReference type="RefSeq" id="WP_101644583.1">
    <property type="nucleotide sequence ID" value="NZ_PGUY01000056.1"/>
</dbReference>
<gene>
    <name evidence="2" type="ORF">CUU66_17660</name>
</gene>
<evidence type="ECO:0000313" key="3">
    <source>
        <dbReference type="Proteomes" id="UP000234748"/>
    </source>
</evidence>
<sequence>MKNHVFCLCKGRNISFLEEIPALNKPKSILHLLIPESEAQPDIPASIGDYKVHRLSNELENAEKEIEQILADQVGEKDKMYLRLGETPDIYQMIFMQILLERYGKSSYFIKGSEIVPGFTAEDKIQDLYARLHDLICKRNYHSAGKLVYNSFQSPELTKMLIFGERLKSLDLAVADGQEDYFDLLIETLREMDEDDELIDYAVRMKNLRNRDQKAFISYLHNSAARLFEENKLIDFVVLYYRLAEELLLFALGWDIDWDKPGHSFVYRKEAYFKLDFPDKERVTRHFHSYLRTLEKHVKRLEKKSERNQVDQYFIELYRLFSKEEFQEILKLRHAGVSGHGFCDFSKEQFNNICEMDPLEKMEPIFSFLNIPFEDGLFELVEKSSLYLARKELETGRQESKGA</sequence>
<proteinExistence type="predicted"/>
<keyword evidence="1" id="KW-0175">Coiled coil</keyword>
<feature type="coiled-coil region" evidence="1">
    <location>
        <begin position="52"/>
        <end position="79"/>
    </location>
</feature>
<keyword evidence="3" id="KW-1185">Reference proteome</keyword>
<reference evidence="2 3" key="1">
    <citation type="submission" date="2017-11" db="EMBL/GenBank/DDBJ databases">
        <title>Comparitive Functional Genomics of Dry Heat Resistant strains isolated from the Viking Spacecraft.</title>
        <authorList>
            <person name="Seuylemezian A."/>
            <person name="Cooper K."/>
            <person name="Vaishampayan P."/>
        </authorList>
    </citation>
    <scope>NUCLEOTIDE SEQUENCE [LARGE SCALE GENOMIC DNA]</scope>
    <source>
        <strain evidence="2 3">V1-29</strain>
    </source>
</reference>
<evidence type="ECO:0000256" key="1">
    <source>
        <dbReference type="SAM" id="Coils"/>
    </source>
</evidence>